<evidence type="ECO:0000256" key="5">
    <source>
        <dbReference type="ARBA" id="ARBA00022737"/>
    </source>
</evidence>
<keyword evidence="4 13" id="KW-0853">WD repeat</keyword>
<dbReference type="InterPro" id="IPR001680">
    <property type="entry name" value="WD40_rpt"/>
</dbReference>
<dbReference type="PANTHER" id="PTHR13720:SF14">
    <property type="entry name" value="CILIA- AND FLAGELLA-ASSOCIATED PROTEIN 52"/>
    <property type="match status" value="1"/>
</dbReference>
<evidence type="ECO:0000256" key="9">
    <source>
        <dbReference type="ARBA" id="ARBA00029456"/>
    </source>
</evidence>
<dbReference type="EMBL" id="KB632033">
    <property type="protein sequence ID" value="ERL88192.1"/>
    <property type="molecule type" value="Genomic_DNA"/>
</dbReference>
<dbReference type="PANTHER" id="PTHR13720">
    <property type="entry name" value="WD-40 REPEAT PROTEIN"/>
    <property type="match status" value="1"/>
</dbReference>
<dbReference type="PROSITE" id="PS00678">
    <property type="entry name" value="WD_REPEATS_1"/>
    <property type="match status" value="1"/>
</dbReference>
<dbReference type="InterPro" id="IPR015943">
    <property type="entry name" value="WD40/YVTN_repeat-like_dom_sf"/>
</dbReference>
<evidence type="ECO:0000256" key="12">
    <source>
        <dbReference type="ARBA" id="ARBA00047117"/>
    </source>
</evidence>
<evidence type="ECO:0000256" key="1">
    <source>
        <dbReference type="ARBA" id="ARBA00004230"/>
    </source>
</evidence>
<evidence type="ECO:0000256" key="4">
    <source>
        <dbReference type="ARBA" id="ARBA00022574"/>
    </source>
</evidence>
<dbReference type="AlphaFoldDB" id="U4U542"/>
<evidence type="ECO:0000256" key="11">
    <source>
        <dbReference type="ARBA" id="ARBA00046056"/>
    </source>
</evidence>
<dbReference type="GO" id="GO:0031514">
    <property type="term" value="C:motile cilium"/>
    <property type="evidence" value="ECO:0007669"/>
    <property type="project" value="UniProtKB-SubCell"/>
</dbReference>
<dbReference type="Pfam" id="PF00400">
    <property type="entry name" value="WD40"/>
    <property type="match status" value="2"/>
</dbReference>
<accession>U4U542</accession>
<feature type="repeat" description="WD" evidence="13">
    <location>
        <begin position="93"/>
        <end position="127"/>
    </location>
</feature>
<reference evidence="14 15" key="1">
    <citation type="journal article" date="2013" name="Genome Biol.">
        <title>Draft genome of the mountain pine beetle, Dendroctonus ponderosae Hopkins, a major forest pest.</title>
        <authorList>
            <person name="Keeling C.I."/>
            <person name="Yuen M.M."/>
            <person name="Liao N.Y."/>
            <person name="Docking T.R."/>
            <person name="Chan S.K."/>
            <person name="Taylor G.A."/>
            <person name="Palmquist D.L."/>
            <person name="Jackman S.D."/>
            <person name="Nguyen A."/>
            <person name="Li M."/>
            <person name="Henderson H."/>
            <person name="Janes J.K."/>
            <person name="Zhao Y."/>
            <person name="Pandoh P."/>
            <person name="Moore R."/>
            <person name="Sperling F.A."/>
            <person name="Huber D.P."/>
            <person name="Birol I."/>
            <person name="Jones S.J."/>
            <person name="Bohlmann J."/>
        </authorList>
    </citation>
    <scope>NUCLEOTIDE SEQUENCE</scope>
</reference>
<evidence type="ECO:0000256" key="3">
    <source>
        <dbReference type="ARBA" id="ARBA00022490"/>
    </source>
</evidence>
<evidence type="ECO:0000313" key="14">
    <source>
        <dbReference type="EMBL" id="ERL88192.1"/>
    </source>
</evidence>
<comment type="subunit">
    <text evidence="12">Microtubule inner protein component of sperm flagellar doublet microtubules. Interacts with BRCA2. Interacts with the CCT chaperonin complex. Interacts with HSP70. Interacts with AK8. Interacts with CFAP45. Interacts with DNAI1. Interacts with IQDC.</text>
</comment>
<comment type="subcellular location">
    <subcellularLocation>
        <location evidence="1">Cell projection</location>
        <location evidence="1">Cilium</location>
        <location evidence="1">Flagellum</location>
    </subcellularLocation>
    <subcellularLocation>
        <location evidence="2">Cytoplasm</location>
    </subcellularLocation>
</comment>
<keyword evidence="5" id="KW-0677">Repeat</keyword>
<gene>
    <name evidence="14" type="ORF">D910_05580</name>
</gene>
<name>U4U542_DENPD</name>
<dbReference type="PROSITE" id="PS50082">
    <property type="entry name" value="WD_REPEATS_2"/>
    <property type="match status" value="1"/>
</dbReference>
<evidence type="ECO:0000256" key="10">
    <source>
        <dbReference type="ARBA" id="ARBA00029552"/>
    </source>
</evidence>
<dbReference type="SUPFAM" id="SSF50978">
    <property type="entry name" value="WD40 repeat-like"/>
    <property type="match status" value="1"/>
</dbReference>
<dbReference type="InterPro" id="IPR050630">
    <property type="entry name" value="WD_repeat_EMAP"/>
</dbReference>
<dbReference type="STRING" id="77166.U4U542"/>
<evidence type="ECO:0000256" key="2">
    <source>
        <dbReference type="ARBA" id="ARBA00004496"/>
    </source>
</evidence>
<evidence type="ECO:0000256" key="7">
    <source>
        <dbReference type="ARBA" id="ARBA00023069"/>
    </source>
</evidence>
<evidence type="ECO:0000256" key="13">
    <source>
        <dbReference type="PROSITE-ProRule" id="PRU00221"/>
    </source>
</evidence>
<dbReference type="GO" id="GO:0005930">
    <property type="term" value="C:axoneme"/>
    <property type="evidence" value="ECO:0007669"/>
    <property type="project" value="UniProtKB-ARBA"/>
</dbReference>
<sequence>MPKSCGDSDLCDEDVKEMKPSAIVGFDGNTKNGFIVHPNGRHVVYPIGNKITIQDWIVKKQTFLVGHTNNISAVCLSATGKYVASGQINHIGFKEHKGPISAIHINKFDTEAASASTDGSCIIWDLERQCRRQILFAKTLFLCVR</sequence>
<keyword evidence="7" id="KW-0969">Cilium</keyword>
<evidence type="ECO:0000313" key="15">
    <source>
        <dbReference type="Proteomes" id="UP000030742"/>
    </source>
</evidence>
<evidence type="ECO:0000256" key="8">
    <source>
        <dbReference type="ARBA" id="ARBA00023273"/>
    </source>
</evidence>
<keyword evidence="8" id="KW-0966">Cell projection</keyword>
<organism evidence="14 15">
    <name type="scientific">Dendroctonus ponderosae</name>
    <name type="common">Mountain pine beetle</name>
    <dbReference type="NCBI Taxonomy" id="77166"/>
    <lineage>
        <taxon>Eukaryota</taxon>
        <taxon>Metazoa</taxon>
        <taxon>Ecdysozoa</taxon>
        <taxon>Arthropoda</taxon>
        <taxon>Hexapoda</taxon>
        <taxon>Insecta</taxon>
        <taxon>Pterygota</taxon>
        <taxon>Neoptera</taxon>
        <taxon>Endopterygota</taxon>
        <taxon>Coleoptera</taxon>
        <taxon>Polyphaga</taxon>
        <taxon>Cucujiformia</taxon>
        <taxon>Curculionidae</taxon>
        <taxon>Scolytinae</taxon>
        <taxon>Dendroctonus</taxon>
    </lineage>
</organism>
<dbReference type="InterPro" id="IPR036322">
    <property type="entry name" value="WD40_repeat_dom_sf"/>
</dbReference>
<dbReference type="Proteomes" id="UP000030742">
    <property type="component" value="Unassembled WGS sequence"/>
</dbReference>
<dbReference type="OrthoDB" id="6252103at2759"/>
<evidence type="ECO:0000256" key="6">
    <source>
        <dbReference type="ARBA" id="ARBA00022846"/>
    </source>
</evidence>
<dbReference type="InterPro" id="IPR019775">
    <property type="entry name" value="WD40_repeat_CS"/>
</dbReference>
<comment type="similarity">
    <text evidence="9">Belongs to the CFAP52 family.</text>
</comment>
<keyword evidence="3" id="KW-0963">Cytoplasm</keyword>
<proteinExistence type="inferred from homology"/>
<comment type="function">
    <text evidence="11">Microtubule inner protein (MIP) part of the dynein-decorated doublet microtubules (DMTs) in cilia axoneme. Important for proper ciliary and flagellar beating. May act in cooperation with CFAP45 and axonemal dynein subunit DNAH11. May play a role in cell growth and/or survival.</text>
</comment>
<keyword evidence="6" id="KW-0282">Flagellum</keyword>
<protein>
    <recommendedName>
        <fullName evidence="10">Cilia- and flagella-associated protein 52</fullName>
    </recommendedName>
</protein>
<dbReference type="Gene3D" id="2.130.10.10">
    <property type="entry name" value="YVTN repeat-like/Quinoprotein amine dehydrogenase"/>
    <property type="match status" value="2"/>
</dbReference>